<evidence type="ECO:0000256" key="1">
    <source>
        <dbReference type="SAM" id="Phobius"/>
    </source>
</evidence>
<organism evidence="2 3">
    <name type="scientific">Syntrophus gentianae</name>
    <dbReference type="NCBI Taxonomy" id="43775"/>
    <lineage>
        <taxon>Bacteria</taxon>
        <taxon>Pseudomonadati</taxon>
        <taxon>Thermodesulfobacteriota</taxon>
        <taxon>Syntrophia</taxon>
        <taxon>Syntrophales</taxon>
        <taxon>Syntrophaceae</taxon>
        <taxon>Syntrophus</taxon>
    </lineage>
</organism>
<gene>
    <name evidence="2" type="ORF">SAMN04489760_11212</name>
</gene>
<dbReference type="RefSeq" id="WP_093883463.1">
    <property type="nucleotide sequence ID" value="NZ_FOBS01000012.1"/>
</dbReference>
<name>A0A1H7XSE3_9BACT</name>
<accession>A0A1H7XSE3</accession>
<keyword evidence="3" id="KW-1185">Reference proteome</keyword>
<protein>
    <submittedName>
        <fullName evidence="2">Uncharacterized protein</fullName>
    </submittedName>
</protein>
<keyword evidence="1" id="KW-1133">Transmembrane helix</keyword>
<proteinExistence type="predicted"/>
<keyword evidence="1" id="KW-0812">Transmembrane</keyword>
<evidence type="ECO:0000313" key="2">
    <source>
        <dbReference type="EMBL" id="SEM36786.1"/>
    </source>
</evidence>
<sequence>MNKKIKHIAVLIEFLVGSGLAIFFHQVLHYPEAAYTIFGIGILLSLVTYLVRGDIEKTREELLELYHQAHELTFAIIRISDPECQNKAHELLASTMGTISLLQQGYIPMDEVEFYMEGAKQMEHAVNHVKTTDRITTEWDSRGVLHNFYQANLRAIERGVKITRIFVINRENLAEPDFQKVLITQCSGGIDVRVAFHEELPSATDTTSRNTDSSFDFAIYDDRVITDVFSKPGKYFGRKTSTPVEVAKYLHLYELVEHSAYAVTLEGDTVILAGEVIPISV</sequence>
<dbReference type="AlphaFoldDB" id="A0A1H7XSE3"/>
<dbReference type="OrthoDB" id="5394488at2"/>
<reference evidence="2 3" key="1">
    <citation type="submission" date="2016-10" db="EMBL/GenBank/DDBJ databases">
        <authorList>
            <person name="de Groot N.N."/>
        </authorList>
    </citation>
    <scope>NUCLEOTIDE SEQUENCE [LARGE SCALE GENOMIC DNA]</scope>
    <source>
        <strain evidence="2 3">DSM 8423</strain>
    </source>
</reference>
<feature type="transmembrane region" description="Helical" evidence="1">
    <location>
        <begin position="7"/>
        <end position="27"/>
    </location>
</feature>
<dbReference type="EMBL" id="FOBS01000012">
    <property type="protein sequence ID" value="SEM36786.1"/>
    <property type="molecule type" value="Genomic_DNA"/>
</dbReference>
<evidence type="ECO:0000313" key="3">
    <source>
        <dbReference type="Proteomes" id="UP000198744"/>
    </source>
</evidence>
<dbReference type="Proteomes" id="UP000198744">
    <property type="component" value="Unassembled WGS sequence"/>
</dbReference>
<feature type="transmembrane region" description="Helical" evidence="1">
    <location>
        <begin position="33"/>
        <end position="51"/>
    </location>
</feature>
<keyword evidence="1" id="KW-0472">Membrane</keyword>
<dbReference type="STRING" id="43775.SAMN04489760_11212"/>